<reference evidence="2 3" key="1">
    <citation type="submission" date="2019-05" db="EMBL/GenBank/DDBJ databases">
        <title>Mikania micrantha, genome provides insights into the molecular mechanism of rapid growth.</title>
        <authorList>
            <person name="Liu B."/>
        </authorList>
    </citation>
    <scope>NUCLEOTIDE SEQUENCE [LARGE SCALE GENOMIC DNA]</scope>
    <source>
        <strain evidence="2">NLD-2019</strain>
        <tissue evidence="2">Leaf</tissue>
    </source>
</reference>
<protein>
    <submittedName>
        <fullName evidence="2">Uncharacterized protein</fullName>
    </submittedName>
</protein>
<evidence type="ECO:0000313" key="3">
    <source>
        <dbReference type="Proteomes" id="UP000326396"/>
    </source>
</evidence>
<evidence type="ECO:0000313" key="2">
    <source>
        <dbReference type="EMBL" id="KAD3640649.1"/>
    </source>
</evidence>
<feature type="region of interest" description="Disordered" evidence="1">
    <location>
        <begin position="23"/>
        <end position="50"/>
    </location>
</feature>
<dbReference type="PANTHER" id="PTHR34190:SF10">
    <property type="entry name" value="TERNARY COMPLEX FACTOR MIP1 LEUCINE-ZIPPER DOMAIN-CONTAINING PROTEIN"/>
    <property type="match status" value="1"/>
</dbReference>
<gene>
    <name evidence="2" type="ORF">E3N88_29872</name>
</gene>
<dbReference type="PANTHER" id="PTHR34190">
    <property type="entry name" value="EXPRESSED PROTEIN"/>
    <property type="match status" value="1"/>
</dbReference>
<dbReference type="OrthoDB" id="1225832at2759"/>
<accession>A0A5N6MKZ4</accession>
<name>A0A5N6MKZ4_9ASTR</name>
<evidence type="ECO:0000256" key="1">
    <source>
        <dbReference type="SAM" id="MobiDB-lite"/>
    </source>
</evidence>
<dbReference type="Proteomes" id="UP000326396">
    <property type="component" value="Linkage Group LG5"/>
</dbReference>
<dbReference type="AlphaFoldDB" id="A0A5N6MKZ4"/>
<dbReference type="EMBL" id="SZYD01000015">
    <property type="protein sequence ID" value="KAD3640649.1"/>
    <property type="molecule type" value="Genomic_DNA"/>
</dbReference>
<comment type="caution">
    <text evidence="2">The sequence shown here is derived from an EMBL/GenBank/DDBJ whole genome shotgun (WGS) entry which is preliminary data.</text>
</comment>
<proteinExistence type="predicted"/>
<keyword evidence="3" id="KW-1185">Reference proteome</keyword>
<organism evidence="2 3">
    <name type="scientific">Mikania micrantha</name>
    <name type="common">bitter vine</name>
    <dbReference type="NCBI Taxonomy" id="192012"/>
    <lineage>
        <taxon>Eukaryota</taxon>
        <taxon>Viridiplantae</taxon>
        <taxon>Streptophyta</taxon>
        <taxon>Embryophyta</taxon>
        <taxon>Tracheophyta</taxon>
        <taxon>Spermatophyta</taxon>
        <taxon>Magnoliopsida</taxon>
        <taxon>eudicotyledons</taxon>
        <taxon>Gunneridae</taxon>
        <taxon>Pentapetalae</taxon>
        <taxon>asterids</taxon>
        <taxon>campanulids</taxon>
        <taxon>Asterales</taxon>
        <taxon>Asteraceae</taxon>
        <taxon>Asteroideae</taxon>
        <taxon>Heliantheae alliance</taxon>
        <taxon>Eupatorieae</taxon>
        <taxon>Mikania</taxon>
    </lineage>
</organism>
<sequence length="135" mass="15559">MPVLPRIDRLDRLLELLEEKHGKSRMLGSANDEDDSDIDHKEKNVDQPNCKTLSSALNDVHYKGTLIDRLAVLENRVLQLSLDMEEGSTSRSSSSTAYATKEEKEFPIEKYSTKSKGKRKRKAHFKWMGWFAMRC</sequence>